<proteinExistence type="predicted"/>
<dbReference type="Proteomes" id="UP000293550">
    <property type="component" value="Unassembled WGS sequence"/>
</dbReference>
<gene>
    <name evidence="2" type="ORF">EQU50_07060</name>
</gene>
<dbReference type="AlphaFoldDB" id="A0A4Q7DGP4"/>
<protein>
    <submittedName>
        <fullName evidence="2">Uncharacterized protein</fullName>
    </submittedName>
</protein>
<organism evidence="2 3">
    <name type="scientific">Candidatus Finniella inopinata</name>
    <dbReference type="NCBI Taxonomy" id="1696036"/>
    <lineage>
        <taxon>Bacteria</taxon>
        <taxon>Pseudomonadati</taxon>
        <taxon>Pseudomonadota</taxon>
        <taxon>Alphaproteobacteria</taxon>
        <taxon>Holosporales</taxon>
        <taxon>Candidatus Paracaedibacteraceae</taxon>
        <taxon>Candidatus Finniella</taxon>
    </lineage>
</organism>
<sequence>MMSSKILLLKSFIQNPFPVLLMLFSLNGSIHISMASDDDSDFDDQPTSQTRPTVEGDDSEDEEDDLVKFKKTYTLLNLKVDTADAEKLKARVFNKKSKIEETLEGSFVKDDEGEIQRTFALKVRDDHPKPFMESDYNLAPLIQWYRETPCHPLFAIQFAYNKGTVVLDDYQEVPSLSRSYAPSTFRVFHEDNLPEPNISVFIELTYPPASKIPPQSHLLEDIPYQFLSRRLIRLTDYWVENGAMRIEEEWVTENEVKLPVIPQIPALAQAEKLTPFMMDGTHREPLVGVKAKFLKPFKASKKPVTFSSGLYKILKADTLQVPYLYVETARGKPEFFLTQTKEVTLKKRETSGDQDRVVLRFTQKVGLVVDAQLVGSSSALRTGLLQQRASAQWYPVSQTYVVSPTPPFYQLKITKVKSTESLTPKQLLQTLYKSQDMFYSHLMTLELAHPLLSDDSNQSLFSSSASGEDASAKAAFEAFFEKFCKVITRSYPTFPLPRKLRVLEIGGRDEPIFTPTSQECSLLNALPLNRLTLTNVKIGEADMKRAMSDFEGGHTDEFSVELLKGHCFETFEMASPYCPFKQTFQRERAEQLDQAYRDHCRTYRPKD</sequence>
<dbReference type="EMBL" id="SCFB01000012">
    <property type="protein sequence ID" value="RZI45440.1"/>
    <property type="molecule type" value="Genomic_DNA"/>
</dbReference>
<feature type="region of interest" description="Disordered" evidence="1">
    <location>
        <begin position="37"/>
        <end position="63"/>
    </location>
</feature>
<name>A0A4Q7DGP4_9PROT</name>
<dbReference type="RefSeq" id="WP_130154427.1">
    <property type="nucleotide sequence ID" value="NZ_SCFB01000012.1"/>
</dbReference>
<comment type="caution">
    <text evidence="2">The sequence shown here is derived from an EMBL/GenBank/DDBJ whole genome shotgun (WGS) entry which is preliminary data.</text>
</comment>
<reference evidence="2 3" key="1">
    <citation type="submission" date="2018-10" db="EMBL/GenBank/DDBJ databases">
        <title>An updated phylogeny of the Alphaproteobacteria reveals that the parasitic Rickettsiales and Holosporales have independent origins.</title>
        <authorList>
            <person name="Munoz-Gomez S.A."/>
            <person name="Hess S."/>
            <person name="Burger G."/>
            <person name="Lang B.F."/>
            <person name="Susko E."/>
            <person name="Slamovits C.H."/>
            <person name="Roger A.J."/>
        </authorList>
    </citation>
    <scope>NUCLEOTIDE SEQUENCE [LARGE SCALE GENOMIC DNA]</scope>
    <source>
        <strain evidence="2">HOLO01</strain>
    </source>
</reference>
<accession>A0A4Q7DGP4</accession>
<evidence type="ECO:0000313" key="2">
    <source>
        <dbReference type="EMBL" id="RZI45440.1"/>
    </source>
</evidence>
<evidence type="ECO:0000313" key="3">
    <source>
        <dbReference type="Proteomes" id="UP000293550"/>
    </source>
</evidence>
<evidence type="ECO:0000256" key="1">
    <source>
        <dbReference type="SAM" id="MobiDB-lite"/>
    </source>
</evidence>
<keyword evidence="3" id="KW-1185">Reference proteome</keyword>